<protein>
    <submittedName>
        <fullName evidence="6">Peptide/nickel transport system substrate-binding protein</fullName>
    </submittedName>
</protein>
<dbReference type="Pfam" id="PF00496">
    <property type="entry name" value="SBP_bac_5"/>
    <property type="match status" value="1"/>
</dbReference>
<dbReference type="PANTHER" id="PTHR30290">
    <property type="entry name" value="PERIPLASMIC BINDING COMPONENT OF ABC TRANSPORTER"/>
    <property type="match status" value="1"/>
</dbReference>
<evidence type="ECO:0000256" key="4">
    <source>
        <dbReference type="ARBA" id="ARBA00022729"/>
    </source>
</evidence>
<dbReference type="InterPro" id="IPR039424">
    <property type="entry name" value="SBP_5"/>
</dbReference>
<dbReference type="Proteomes" id="UP001519332">
    <property type="component" value="Unassembled WGS sequence"/>
</dbReference>
<dbReference type="Gene3D" id="3.90.76.10">
    <property type="entry name" value="Dipeptide-binding Protein, Domain 1"/>
    <property type="match status" value="1"/>
</dbReference>
<accession>A0ABS4TZE0</accession>
<dbReference type="SUPFAM" id="SSF53850">
    <property type="entry name" value="Periplasmic binding protein-like II"/>
    <property type="match status" value="1"/>
</dbReference>
<reference evidence="6 7" key="1">
    <citation type="submission" date="2021-03" db="EMBL/GenBank/DDBJ databases">
        <title>Sequencing the genomes of 1000 actinobacteria strains.</title>
        <authorList>
            <person name="Klenk H.-P."/>
        </authorList>
    </citation>
    <scope>NUCLEOTIDE SEQUENCE [LARGE SCALE GENOMIC DNA]</scope>
    <source>
        <strain evidence="6 7">DSM 46670</strain>
    </source>
</reference>
<comment type="similarity">
    <text evidence="2">Belongs to the bacterial solute-binding protein 5 family.</text>
</comment>
<dbReference type="PANTHER" id="PTHR30290:SF10">
    <property type="entry name" value="PERIPLASMIC OLIGOPEPTIDE-BINDING PROTEIN-RELATED"/>
    <property type="match status" value="1"/>
</dbReference>
<dbReference type="InterPro" id="IPR000914">
    <property type="entry name" value="SBP_5_dom"/>
</dbReference>
<dbReference type="PIRSF" id="PIRSF002741">
    <property type="entry name" value="MppA"/>
    <property type="match status" value="1"/>
</dbReference>
<keyword evidence="7" id="KW-1185">Reference proteome</keyword>
<comment type="caution">
    <text evidence="6">The sequence shown here is derived from an EMBL/GenBank/DDBJ whole genome shotgun (WGS) entry which is preliminary data.</text>
</comment>
<name>A0ABS4TZE0_9PSEU</name>
<evidence type="ECO:0000256" key="1">
    <source>
        <dbReference type="ARBA" id="ARBA00004196"/>
    </source>
</evidence>
<comment type="subcellular location">
    <subcellularLocation>
        <location evidence="1">Cell envelope</location>
    </subcellularLocation>
</comment>
<evidence type="ECO:0000259" key="5">
    <source>
        <dbReference type="Pfam" id="PF00496"/>
    </source>
</evidence>
<keyword evidence="4" id="KW-0732">Signal</keyword>
<evidence type="ECO:0000313" key="7">
    <source>
        <dbReference type="Proteomes" id="UP001519332"/>
    </source>
</evidence>
<dbReference type="Gene3D" id="3.40.190.10">
    <property type="entry name" value="Periplasmic binding protein-like II"/>
    <property type="match status" value="1"/>
</dbReference>
<evidence type="ECO:0000256" key="2">
    <source>
        <dbReference type="ARBA" id="ARBA00005695"/>
    </source>
</evidence>
<evidence type="ECO:0000313" key="6">
    <source>
        <dbReference type="EMBL" id="MBP2329276.1"/>
    </source>
</evidence>
<dbReference type="InterPro" id="IPR030678">
    <property type="entry name" value="Peptide/Ni-bd"/>
</dbReference>
<dbReference type="EMBL" id="JAGINW010000001">
    <property type="protein sequence ID" value="MBP2329276.1"/>
    <property type="molecule type" value="Genomic_DNA"/>
</dbReference>
<gene>
    <name evidence="6" type="ORF">JOF56_009661</name>
</gene>
<dbReference type="Gene3D" id="3.10.105.10">
    <property type="entry name" value="Dipeptide-binding Protein, Domain 3"/>
    <property type="match status" value="1"/>
</dbReference>
<proteinExistence type="inferred from homology"/>
<dbReference type="CDD" id="cd00995">
    <property type="entry name" value="PBP2_NikA_DppA_OppA_like"/>
    <property type="match status" value="1"/>
</dbReference>
<evidence type="ECO:0000256" key="3">
    <source>
        <dbReference type="ARBA" id="ARBA00022448"/>
    </source>
</evidence>
<feature type="domain" description="Solute-binding protein family 5" evidence="5">
    <location>
        <begin position="81"/>
        <end position="431"/>
    </location>
</feature>
<keyword evidence="3" id="KW-0813">Transport</keyword>
<organism evidence="6 7">
    <name type="scientific">Kibdelosporangium banguiense</name>
    <dbReference type="NCBI Taxonomy" id="1365924"/>
    <lineage>
        <taxon>Bacteria</taxon>
        <taxon>Bacillati</taxon>
        <taxon>Actinomycetota</taxon>
        <taxon>Actinomycetes</taxon>
        <taxon>Pseudonocardiales</taxon>
        <taxon>Pseudonocardiaceae</taxon>
        <taxon>Kibdelosporangium</taxon>
    </lineage>
</organism>
<sequence length="530" mass="56325">MMTMLVATGCGGGGNAGGNVGQIELVSSTPAGQRPVDLVKWALSFGEPLSLDPTKAFGESEETVVSNLCEGLLRIAPDYSVQPGLATKADWTGPTTFVADLRGDVRFWDGTPLTADDVVYSMQRNLDPDVQSAYGYAYEYVDTIQKTGPLQVTVTFKQHDTQFRNAMASHGGAVVQKLFGTRIGKDLGTPAGGLMCTGPYRLVKWSPGDKITIAKNDGYRDGAPKAGTLEFQFLTDSATLTSALLAGQIDGGFNAPVASVNAFANSNQGKLLAGPSSMFVGFFPTASQGPAIDPKVRQALDLAINKDAFIKQALRGYGGPLKTMTPPIVWQSIPGHETLKTAYDNLPSHTQDLAKAKALIAEANPARKSLVFATKGGDALALQSATIVQSAARELGFDAELKTLQPTDFDAFFFDASKRASVDFVVTPGWIEVPGLFYYAPQYVLPNGFFNYTGYDKPQVTKLLQDARTSVDPGESARLFAEAQAIFTADGVMVPLAGIHVRVFLNNRLTGITTSSAFLTSAWAANLGGS</sequence>